<keyword evidence="4 7" id="KW-0812">Transmembrane</keyword>
<dbReference type="RefSeq" id="WP_163750471.1">
    <property type="nucleotide sequence ID" value="NZ_AP022596.1"/>
</dbReference>
<evidence type="ECO:0000313" key="10">
    <source>
        <dbReference type="Proteomes" id="UP000467148"/>
    </source>
</evidence>
<dbReference type="PANTHER" id="PTHR32243">
    <property type="entry name" value="MALTOSE TRANSPORT SYSTEM PERMEASE-RELATED"/>
    <property type="match status" value="1"/>
</dbReference>
<dbReference type="InterPro" id="IPR000515">
    <property type="entry name" value="MetI-like"/>
</dbReference>
<feature type="transmembrane region" description="Helical" evidence="7">
    <location>
        <begin position="12"/>
        <end position="29"/>
    </location>
</feature>
<feature type="transmembrane region" description="Helical" evidence="7">
    <location>
        <begin position="135"/>
        <end position="161"/>
    </location>
</feature>
<protein>
    <submittedName>
        <fullName evidence="9">ABC transporter permease</fullName>
    </submittedName>
</protein>
<dbReference type="CDD" id="cd06261">
    <property type="entry name" value="TM_PBP2"/>
    <property type="match status" value="1"/>
</dbReference>
<keyword evidence="5 7" id="KW-1133">Transmembrane helix</keyword>
<evidence type="ECO:0000256" key="7">
    <source>
        <dbReference type="RuleBase" id="RU363032"/>
    </source>
</evidence>
<keyword evidence="2 7" id="KW-0813">Transport</keyword>
<dbReference type="InterPro" id="IPR050901">
    <property type="entry name" value="BP-dep_ABC_trans_perm"/>
</dbReference>
<dbReference type="EMBL" id="AP022596">
    <property type="protein sequence ID" value="BBY66564.1"/>
    <property type="molecule type" value="Genomic_DNA"/>
</dbReference>
<evidence type="ECO:0000256" key="6">
    <source>
        <dbReference type="ARBA" id="ARBA00023136"/>
    </source>
</evidence>
<proteinExistence type="inferred from homology"/>
<dbReference type="InterPro" id="IPR035906">
    <property type="entry name" value="MetI-like_sf"/>
</dbReference>
<comment type="subcellular location">
    <subcellularLocation>
        <location evidence="1 7">Cell membrane</location>
        <topology evidence="1 7">Multi-pass membrane protein</topology>
    </subcellularLocation>
</comment>
<gene>
    <name evidence="9" type="ORF">MHEL_48070</name>
</gene>
<dbReference type="GO" id="GO:0055085">
    <property type="term" value="P:transmembrane transport"/>
    <property type="evidence" value="ECO:0007669"/>
    <property type="project" value="InterPro"/>
</dbReference>
<feature type="transmembrane region" description="Helical" evidence="7">
    <location>
        <begin position="103"/>
        <end position="123"/>
    </location>
</feature>
<feature type="transmembrane region" description="Helical" evidence="7">
    <location>
        <begin position="63"/>
        <end position="91"/>
    </location>
</feature>
<feature type="domain" description="ABC transmembrane type-1" evidence="8">
    <location>
        <begin position="67"/>
        <end position="256"/>
    </location>
</feature>
<feature type="transmembrane region" description="Helical" evidence="7">
    <location>
        <begin position="238"/>
        <end position="261"/>
    </location>
</feature>
<dbReference type="Pfam" id="PF00528">
    <property type="entry name" value="BPD_transp_1"/>
    <property type="match status" value="1"/>
</dbReference>
<dbReference type="PANTHER" id="PTHR32243:SF18">
    <property type="entry name" value="INNER MEMBRANE ABC TRANSPORTER PERMEASE PROTEIN YCJP"/>
    <property type="match status" value="1"/>
</dbReference>
<evidence type="ECO:0000259" key="8">
    <source>
        <dbReference type="PROSITE" id="PS50928"/>
    </source>
</evidence>
<evidence type="ECO:0000313" key="9">
    <source>
        <dbReference type="EMBL" id="BBY66564.1"/>
    </source>
</evidence>
<keyword evidence="3" id="KW-1003">Cell membrane</keyword>
<evidence type="ECO:0000256" key="5">
    <source>
        <dbReference type="ARBA" id="ARBA00022989"/>
    </source>
</evidence>
<sequence length="270" mass="29602">MLSRVASLGKWTFLGMAVLLTLFPLYWTFCIATQDPVATFGEPRFIFTPRFSAFETVWNDQGFIQALGMSALTVGITLVITMVVVIPAAFILTRREVRARTGLLAWLFVAYLFPDFLVAIPLYSVLQSIGLYDTALGLALAYQTAAVPLAMWLMLAFFRALPPELSEAATLDGCSTWRTLRYVSLPLVIPGIATTAIILAVNMWNEVTIALALTSANPTIPILASRYKGYASVHWDQLAAAALLTSAPVLLFAVFVQRYIVRGLTAGIER</sequence>
<name>A0A7I7TBE4_9MYCO</name>
<evidence type="ECO:0000256" key="4">
    <source>
        <dbReference type="ARBA" id="ARBA00022692"/>
    </source>
</evidence>
<dbReference type="PROSITE" id="PS50928">
    <property type="entry name" value="ABC_TM1"/>
    <property type="match status" value="1"/>
</dbReference>
<dbReference type="AlphaFoldDB" id="A0A7I7TBE4"/>
<dbReference type="Gene3D" id="1.10.3720.10">
    <property type="entry name" value="MetI-like"/>
    <property type="match status" value="1"/>
</dbReference>
<dbReference type="SUPFAM" id="SSF161098">
    <property type="entry name" value="MetI-like"/>
    <property type="match status" value="1"/>
</dbReference>
<reference evidence="9 10" key="1">
    <citation type="journal article" date="2019" name="Emerg. Microbes Infect.">
        <title>Comprehensive subspecies identification of 175 nontuberculous mycobacteria species based on 7547 genomic profiles.</title>
        <authorList>
            <person name="Matsumoto Y."/>
            <person name="Kinjo T."/>
            <person name="Motooka D."/>
            <person name="Nabeya D."/>
            <person name="Jung N."/>
            <person name="Uechi K."/>
            <person name="Horii T."/>
            <person name="Iida T."/>
            <person name="Fujita J."/>
            <person name="Nakamura S."/>
        </authorList>
    </citation>
    <scope>NUCLEOTIDE SEQUENCE [LARGE SCALE GENOMIC DNA]</scope>
    <source>
        <strain evidence="9 10">JCM 30396</strain>
    </source>
</reference>
<evidence type="ECO:0000256" key="3">
    <source>
        <dbReference type="ARBA" id="ARBA00022475"/>
    </source>
</evidence>
<dbReference type="GO" id="GO:0005886">
    <property type="term" value="C:plasma membrane"/>
    <property type="evidence" value="ECO:0007669"/>
    <property type="project" value="UniProtKB-SubCell"/>
</dbReference>
<feature type="transmembrane region" description="Helical" evidence="7">
    <location>
        <begin position="182"/>
        <end position="204"/>
    </location>
</feature>
<keyword evidence="6 7" id="KW-0472">Membrane</keyword>
<evidence type="ECO:0000256" key="1">
    <source>
        <dbReference type="ARBA" id="ARBA00004651"/>
    </source>
</evidence>
<comment type="similarity">
    <text evidence="7">Belongs to the binding-protein-dependent transport system permease family.</text>
</comment>
<organism evidence="9 10">
    <name type="scientific">Mycolicibacterium helvum</name>
    <dbReference type="NCBI Taxonomy" id="1534349"/>
    <lineage>
        <taxon>Bacteria</taxon>
        <taxon>Bacillati</taxon>
        <taxon>Actinomycetota</taxon>
        <taxon>Actinomycetes</taxon>
        <taxon>Mycobacteriales</taxon>
        <taxon>Mycobacteriaceae</taxon>
        <taxon>Mycolicibacterium</taxon>
    </lineage>
</organism>
<accession>A0A7I7TBE4</accession>
<dbReference type="KEGG" id="mhev:MHEL_48070"/>
<dbReference type="Proteomes" id="UP000467148">
    <property type="component" value="Chromosome"/>
</dbReference>
<evidence type="ECO:0000256" key="2">
    <source>
        <dbReference type="ARBA" id="ARBA00022448"/>
    </source>
</evidence>
<keyword evidence="10" id="KW-1185">Reference proteome</keyword>